<evidence type="ECO:0000313" key="2">
    <source>
        <dbReference type="Proteomes" id="UP000294682"/>
    </source>
</evidence>
<sequence>MAQFIPKQYKKDPITFRIEFEKLEKIDRLAATYDMSRSAFINQCIDFALENMPKGPKRD</sequence>
<dbReference type="OrthoDB" id="1860733at2"/>
<organism evidence="1 2">
    <name type="scientific">Harryflintia acetispora</name>
    <dbReference type="NCBI Taxonomy" id="1849041"/>
    <lineage>
        <taxon>Bacteria</taxon>
        <taxon>Bacillati</taxon>
        <taxon>Bacillota</taxon>
        <taxon>Clostridia</taxon>
        <taxon>Eubacteriales</taxon>
        <taxon>Oscillospiraceae</taxon>
        <taxon>Harryflintia</taxon>
    </lineage>
</organism>
<dbReference type="GO" id="GO:0006355">
    <property type="term" value="P:regulation of DNA-templated transcription"/>
    <property type="evidence" value="ECO:0007669"/>
    <property type="project" value="InterPro"/>
</dbReference>
<accession>A0A9X8UHX5</accession>
<gene>
    <name evidence="1" type="ORF">EDD78_11361</name>
</gene>
<proteinExistence type="predicted"/>
<protein>
    <recommendedName>
        <fullName evidence="3">Ribbon-helix-helix protein CopG domain-containing protein</fullName>
    </recommendedName>
</protein>
<dbReference type="RefSeq" id="WP_079697893.1">
    <property type="nucleotide sequence ID" value="NZ_JADNAH010000076.1"/>
</dbReference>
<dbReference type="SUPFAM" id="SSF47598">
    <property type="entry name" value="Ribbon-helix-helix"/>
    <property type="match status" value="1"/>
</dbReference>
<keyword evidence="2" id="KW-1185">Reference proteome</keyword>
<dbReference type="AlphaFoldDB" id="A0A9X8UHX5"/>
<comment type="caution">
    <text evidence="1">The sequence shown here is derived from an EMBL/GenBank/DDBJ whole genome shotgun (WGS) entry which is preliminary data.</text>
</comment>
<evidence type="ECO:0000313" key="1">
    <source>
        <dbReference type="EMBL" id="TCL41587.1"/>
    </source>
</evidence>
<dbReference type="EMBL" id="SLUK01000013">
    <property type="protein sequence ID" value="TCL41587.1"/>
    <property type="molecule type" value="Genomic_DNA"/>
</dbReference>
<evidence type="ECO:0008006" key="3">
    <source>
        <dbReference type="Google" id="ProtNLM"/>
    </source>
</evidence>
<dbReference type="InterPro" id="IPR010985">
    <property type="entry name" value="Ribbon_hlx_hlx"/>
</dbReference>
<dbReference type="Proteomes" id="UP000294682">
    <property type="component" value="Unassembled WGS sequence"/>
</dbReference>
<reference evidence="1 2" key="1">
    <citation type="submission" date="2019-03" db="EMBL/GenBank/DDBJ databases">
        <title>Genomic Encyclopedia of Type Strains, Phase IV (KMG-IV): sequencing the most valuable type-strain genomes for metagenomic binning, comparative biology and taxonomic classification.</title>
        <authorList>
            <person name="Goeker M."/>
        </authorList>
    </citation>
    <scope>NUCLEOTIDE SEQUENCE [LARGE SCALE GENOMIC DNA]</scope>
    <source>
        <strain evidence="1 2">DSM 100433</strain>
    </source>
</reference>
<name>A0A9X8UHX5_9FIRM</name>